<sequence length="492" mass="58446">MLKNEVLDTDDDDVHSGEMDANTRQSIIEARNSLMRQHYASDVYNMVKKPWGLGLGIPNPIYIIGEAYSDYKANEVYSTEVIQVSTQNTTDVMVRKLEPLEWKFFSYLHLQMAMQLQSKLQKAEDLYRDVDTGRLDKQIRMPRKRDISKEFTSIYGPIDKTKSRTLALLKSYFEQKTESVMEHIRFRTFCQGLMLFIGKPETLKLLQFRKNQARQEAQEFFEYVQENIPIYDLNPISSPTHAEWFLIPRANPTHMNYVFRNRELEVLTEFKIMEESAFALEGIWMSVVDCGANYPTRMSEDPLCTTKERHKLSPEDYDTRNLNWRPFYIDLYLKISNHPLGISMQEFLELFNRSRKWSNVSKFLESLTLEEVVNYLPEVFSTEEVPQGLILYPAYMRDIASSYHKSTLYRIWKRVVFLTRFHGGALRPEDIHFLYQSHFKSRVFIHDWYFQTMEEFVQYCKNKWDQREIDTVDVIDFPYCSGSLLVHHRRYA</sequence>
<dbReference type="Proteomes" id="UP001642540">
    <property type="component" value="Unassembled WGS sequence"/>
</dbReference>
<evidence type="ECO:0000256" key="1">
    <source>
        <dbReference type="SAM" id="MobiDB-lite"/>
    </source>
</evidence>
<feature type="region of interest" description="Disordered" evidence="1">
    <location>
        <begin position="1"/>
        <end position="20"/>
    </location>
</feature>
<reference evidence="2 3" key="1">
    <citation type="submission" date="2024-08" db="EMBL/GenBank/DDBJ databases">
        <authorList>
            <person name="Cucini C."/>
            <person name="Frati F."/>
        </authorList>
    </citation>
    <scope>NUCLEOTIDE SEQUENCE [LARGE SCALE GENOMIC DNA]</scope>
</reference>
<dbReference type="EMBL" id="CAXLJM020000019">
    <property type="protein sequence ID" value="CAL8086061.1"/>
    <property type="molecule type" value="Genomic_DNA"/>
</dbReference>
<organism evidence="2 3">
    <name type="scientific">Orchesella dallaii</name>
    <dbReference type="NCBI Taxonomy" id="48710"/>
    <lineage>
        <taxon>Eukaryota</taxon>
        <taxon>Metazoa</taxon>
        <taxon>Ecdysozoa</taxon>
        <taxon>Arthropoda</taxon>
        <taxon>Hexapoda</taxon>
        <taxon>Collembola</taxon>
        <taxon>Entomobryomorpha</taxon>
        <taxon>Entomobryoidea</taxon>
        <taxon>Orchesellidae</taxon>
        <taxon>Orchesellinae</taxon>
        <taxon>Orchesella</taxon>
    </lineage>
</organism>
<gene>
    <name evidence="2" type="ORF">ODALV1_LOCUS6320</name>
</gene>
<name>A0ABP1Q1W9_9HEXA</name>
<evidence type="ECO:0000313" key="3">
    <source>
        <dbReference type="Proteomes" id="UP001642540"/>
    </source>
</evidence>
<evidence type="ECO:0000313" key="2">
    <source>
        <dbReference type="EMBL" id="CAL8086061.1"/>
    </source>
</evidence>
<accession>A0ABP1Q1W9</accession>
<protein>
    <submittedName>
        <fullName evidence="2">Uncharacterized protein</fullName>
    </submittedName>
</protein>
<keyword evidence="3" id="KW-1185">Reference proteome</keyword>
<comment type="caution">
    <text evidence="2">The sequence shown here is derived from an EMBL/GenBank/DDBJ whole genome shotgun (WGS) entry which is preliminary data.</text>
</comment>
<proteinExistence type="predicted"/>